<dbReference type="Gene3D" id="2.30.30.140">
    <property type="match status" value="4"/>
</dbReference>
<reference evidence="8 9" key="1">
    <citation type="submission" date="2023-01" db="EMBL/GenBank/DDBJ databases">
        <authorList>
            <person name="Whitehead M."/>
        </authorList>
    </citation>
    <scope>NUCLEOTIDE SEQUENCE [LARGE SCALE GENOMIC DNA]</scope>
</reference>
<dbReference type="EMBL" id="CARXXK010000002">
    <property type="protein sequence ID" value="CAI6353212.1"/>
    <property type="molecule type" value="Genomic_DNA"/>
</dbReference>
<evidence type="ECO:0000256" key="3">
    <source>
        <dbReference type="ARBA" id="ARBA00022737"/>
    </source>
</evidence>
<dbReference type="CDD" id="cd20094">
    <property type="entry name" value="MBT_SFMBT_rpt2"/>
    <property type="match status" value="1"/>
</dbReference>
<dbReference type="PANTHER" id="PTHR12247:SF129">
    <property type="entry name" value="SOP-2-RELATED PROTEIN 3"/>
    <property type="match status" value="1"/>
</dbReference>
<dbReference type="Pfam" id="PF12140">
    <property type="entry name" value="SLED"/>
    <property type="match status" value="1"/>
</dbReference>
<dbReference type="GO" id="GO:0005634">
    <property type="term" value="C:nucleus"/>
    <property type="evidence" value="ECO:0007669"/>
    <property type="project" value="UniProtKB-SubCell"/>
</dbReference>
<keyword evidence="9" id="KW-1185">Reference proteome</keyword>
<evidence type="ECO:0000259" key="7">
    <source>
        <dbReference type="Pfam" id="PF12140"/>
    </source>
</evidence>
<evidence type="ECO:0000256" key="1">
    <source>
        <dbReference type="ARBA" id="ARBA00004123"/>
    </source>
</evidence>
<feature type="repeat" description="MBT" evidence="5">
    <location>
        <begin position="366"/>
        <end position="463"/>
    </location>
</feature>
<comment type="subcellular location">
    <subcellularLocation>
        <location evidence="1">Nucleus</location>
    </subcellularLocation>
</comment>
<evidence type="ECO:0000256" key="6">
    <source>
        <dbReference type="SAM" id="MobiDB-lite"/>
    </source>
</evidence>
<dbReference type="GO" id="GO:0003682">
    <property type="term" value="F:chromatin binding"/>
    <property type="evidence" value="ECO:0007669"/>
    <property type="project" value="TreeGrafter"/>
</dbReference>
<dbReference type="CDD" id="cd20095">
    <property type="entry name" value="MBT_SFMBT_rpt3"/>
    <property type="match status" value="1"/>
</dbReference>
<feature type="region of interest" description="Disordered" evidence="6">
    <location>
        <begin position="549"/>
        <end position="570"/>
    </location>
</feature>
<evidence type="ECO:0000313" key="8">
    <source>
        <dbReference type="EMBL" id="CAI6353212.1"/>
    </source>
</evidence>
<feature type="region of interest" description="Disordered" evidence="6">
    <location>
        <begin position="841"/>
        <end position="864"/>
    </location>
</feature>
<sequence length="1096" mass="126854">MSLSKPDNLLEDQTSSPDDLPKDQSSSPEDLPEGQCSSPNNLIEEKIFDWNKYLTARNAEEVPEDFFYHICKSELNGIEIGSVVEIENEDQSGYWFASVCSSKGVLLNLRYFSDDNDQHTFWLEVKSPRIHSLNWGSENNKNLIPPYPGRFSRYKPEVIIEKVHDSEHVVSNAVLQMGGAPIHNVFKCDMFVEVQDREYPYRVWISKVLKNVGGRLFLQMQGINSPEKKPFWLFYLNERVFPLGWAEQKGLPWRVMNLDASLENSIDSSALLNVLKPKTPKQHSYKVGEMLEVINPYSLMVFYVGKIVKIFDNRYFKVEVDNEIDEDKRISFVATKENPNLFQAGWASKHKFLLKPPTDWNKPEKFSWSKYLIRKDAKFASVDNSCRKKINNVHIGMKLEAVDPLNTDCIRVATVKGFADHWMFLSFDRTSCCQELLHLRSVYSDEVFPVGWCNKHKYSLGAPKLPYNDSNDFEHCYYSSDVDIDLSQSDQDSSTKYPCYLKGEIFYHFSKKDKISFDDGFEEIENDNIKPEDSHSVNNVPIVSEIEIKKDSDDEYDNDPNLDVKDEPDSDEEFHDALFLNVKDIKPEEVDIKPEEVVIKPEEVDIKPEEVDIKPEEVDIKPEEVDIKPEEVDIKPEEVDIKPEEVDIKPEEVDIKPEEVDIIPEEIDYKPTKRKNATEVNLKKNKKVHHVEKSIDNVVRNTTKLFSKNSYQMCIYFNKDCYPGGHVVKKKIPSLPFCIGPGPVSSVLRDAITAFVDLDYFPWNALKKIKKIQNMLFNGPGGVEMWITTTATKTRSSSTESLLLPESKKMARLYCSALCNLSGMCDFFMTTEEKECPRCNKTKSKDKVQPSKPKMPLKPKMDTLPNRMKSKIKYHRLHDAQTSKKVVRRNITHSEISRVGKKVLEWSNKSLVSRYKHYMGSILDLDAHIFRLNQSPTELEKSLITEIISKKNILKKMDKMEVYSNTKSGLETPEEKQFVVLDNWKSTFENYYRQNPRFKKYKIDIGQLEHIKVTSNPKHWSPEDVYRYLRKDLFCKDVGLKLYAGEVDGVAFMLLNEEQLLLRLRCTINLAIRVLCHVAEVKYVCLTKYCNVNVSI</sequence>
<name>A0AAV0WBM8_9HEMI</name>
<feature type="repeat" description="MBT" evidence="5">
    <location>
        <begin position="154"/>
        <end position="256"/>
    </location>
</feature>
<dbReference type="InterPro" id="IPR013761">
    <property type="entry name" value="SAM/pointed_sf"/>
</dbReference>
<dbReference type="SUPFAM" id="SSF47769">
    <property type="entry name" value="SAM/Pointed domain"/>
    <property type="match status" value="1"/>
</dbReference>
<gene>
    <name evidence="8" type="ORF">MEUPH1_LOCUS9359</name>
</gene>
<dbReference type="InterPro" id="IPR004092">
    <property type="entry name" value="Mbt"/>
</dbReference>
<evidence type="ECO:0000256" key="5">
    <source>
        <dbReference type="PROSITE-ProRule" id="PRU00459"/>
    </source>
</evidence>
<dbReference type="Gene3D" id="1.10.150.50">
    <property type="entry name" value="Transcription Factor, Ets-1"/>
    <property type="match status" value="1"/>
</dbReference>
<feature type="compositionally biased region" description="Polar residues" evidence="6">
    <location>
        <begin position="1"/>
        <end position="28"/>
    </location>
</feature>
<accession>A0AAV0WBM8</accession>
<dbReference type="InterPro" id="IPR038348">
    <property type="entry name" value="SLED_sf"/>
</dbReference>
<protein>
    <recommendedName>
        <fullName evidence="7">SLED domain-containing protein</fullName>
    </recommendedName>
</protein>
<keyword evidence="4" id="KW-0539">Nucleus</keyword>
<dbReference type="AlphaFoldDB" id="A0AAV0WBM8"/>
<evidence type="ECO:0000256" key="4">
    <source>
        <dbReference type="ARBA" id="ARBA00023242"/>
    </source>
</evidence>
<feature type="repeat" description="MBT" evidence="5">
    <location>
        <begin position="48"/>
        <end position="146"/>
    </location>
</feature>
<dbReference type="GO" id="GO:0042393">
    <property type="term" value="F:histone binding"/>
    <property type="evidence" value="ECO:0007669"/>
    <property type="project" value="TreeGrafter"/>
</dbReference>
<dbReference type="InterPro" id="IPR021987">
    <property type="entry name" value="SLED"/>
</dbReference>
<organism evidence="8 9">
    <name type="scientific">Macrosiphum euphorbiae</name>
    <name type="common">potato aphid</name>
    <dbReference type="NCBI Taxonomy" id="13131"/>
    <lineage>
        <taxon>Eukaryota</taxon>
        <taxon>Metazoa</taxon>
        <taxon>Ecdysozoa</taxon>
        <taxon>Arthropoda</taxon>
        <taxon>Hexapoda</taxon>
        <taxon>Insecta</taxon>
        <taxon>Pterygota</taxon>
        <taxon>Neoptera</taxon>
        <taxon>Paraneoptera</taxon>
        <taxon>Hemiptera</taxon>
        <taxon>Sternorrhyncha</taxon>
        <taxon>Aphidomorpha</taxon>
        <taxon>Aphidoidea</taxon>
        <taxon>Aphididae</taxon>
        <taxon>Macrosiphini</taxon>
        <taxon>Macrosiphum</taxon>
    </lineage>
</organism>
<dbReference type="PROSITE" id="PS51079">
    <property type="entry name" value="MBT"/>
    <property type="match status" value="3"/>
</dbReference>
<feature type="region of interest" description="Disordered" evidence="6">
    <location>
        <begin position="1"/>
        <end position="39"/>
    </location>
</feature>
<keyword evidence="3" id="KW-0677">Repeat</keyword>
<comment type="caution">
    <text evidence="8">The sequence shown here is derived from an EMBL/GenBank/DDBJ whole genome shotgun (WGS) entry which is preliminary data.</text>
</comment>
<dbReference type="PANTHER" id="PTHR12247">
    <property type="entry name" value="POLYCOMB GROUP PROTEIN"/>
    <property type="match status" value="1"/>
</dbReference>
<keyword evidence="2" id="KW-0678">Repressor</keyword>
<dbReference type="InterPro" id="IPR050548">
    <property type="entry name" value="PcG_chromatin_remod_factors"/>
</dbReference>
<dbReference type="Gene3D" id="3.90.1150.190">
    <property type="entry name" value="SLED domain"/>
    <property type="match status" value="1"/>
</dbReference>
<dbReference type="SMART" id="SM00561">
    <property type="entry name" value="MBT"/>
    <property type="match status" value="4"/>
</dbReference>
<evidence type="ECO:0000256" key="2">
    <source>
        <dbReference type="ARBA" id="ARBA00022491"/>
    </source>
</evidence>
<evidence type="ECO:0000313" key="9">
    <source>
        <dbReference type="Proteomes" id="UP001160148"/>
    </source>
</evidence>
<proteinExistence type="predicted"/>
<dbReference type="GO" id="GO:0045892">
    <property type="term" value="P:negative regulation of DNA-templated transcription"/>
    <property type="evidence" value="ECO:0007669"/>
    <property type="project" value="TreeGrafter"/>
</dbReference>
<feature type="domain" description="SLED" evidence="7">
    <location>
        <begin position="713"/>
        <end position="831"/>
    </location>
</feature>
<dbReference type="SUPFAM" id="SSF63748">
    <property type="entry name" value="Tudor/PWWP/MBT"/>
    <property type="match status" value="4"/>
</dbReference>
<dbReference type="Pfam" id="PF02820">
    <property type="entry name" value="MBT"/>
    <property type="match status" value="4"/>
</dbReference>
<dbReference type="Proteomes" id="UP001160148">
    <property type="component" value="Unassembled WGS sequence"/>
</dbReference>